<protein>
    <submittedName>
        <fullName evidence="2">Sugar phosphate isomerase/epimerase</fullName>
    </submittedName>
</protein>
<dbReference type="PANTHER" id="PTHR12110">
    <property type="entry name" value="HYDROXYPYRUVATE ISOMERASE"/>
    <property type="match status" value="1"/>
</dbReference>
<accession>A0A832EI38</accession>
<dbReference type="InterPro" id="IPR050312">
    <property type="entry name" value="IolE/XylAMocC-like"/>
</dbReference>
<dbReference type="Gene3D" id="3.20.20.150">
    <property type="entry name" value="Divalent-metal-dependent TIM barrel enzymes"/>
    <property type="match status" value="1"/>
</dbReference>
<organism evidence="2">
    <name type="scientific">Desulfacinum infernum</name>
    <dbReference type="NCBI Taxonomy" id="35837"/>
    <lineage>
        <taxon>Bacteria</taxon>
        <taxon>Pseudomonadati</taxon>
        <taxon>Thermodesulfobacteriota</taxon>
        <taxon>Syntrophobacteria</taxon>
        <taxon>Syntrophobacterales</taxon>
        <taxon>Syntrophobacteraceae</taxon>
        <taxon>Desulfacinum</taxon>
    </lineage>
</organism>
<dbReference type="InterPro" id="IPR013022">
    <property type="entry name" value="Xyl_isomerase-like_TIM-brl"/>
</dbReference>
<feature type="domain" description="Xylose isomerase-like TIM barrel" evidence="1">
    <location>
        <begin position="8"/>
        <end position="247"/>
    </location>
</feature>
<dbReference type="Pfam" id="PF01261">
    <property type="entry name" value="AP_endonuc_2"/>
    <property type="match status" value="1"/>
</dbReference>
<evidence type="ECO:0000259" key="1">
    <source>
        <dbReference type="Pfam" id="PF01261"/>
    </source>
</evidence>
<reference evidence="2" key="1">
    <citation type="journal article" date="2020" name="mSystems">
        <title>Genome- and Community-Level Interaction Insights into Carbon Utilization and Element Cycling Functions of Hydrothermarchaeota in Hydrothermal Sediment.</title>
        <authorList>
            <person name="Zhou Z."/>
            <person name="Liu Y."/>
            <person name="Xu W."/>
            <person name="Pan J."/>
            <person name="Luo Z.H."/>
            <person name="Li M."/>
        </authorList>
    </citation>
    <scope>NUCLEOTIDE SEQUENCE [LARGE SCALE GENOMIC DNA]</scope>
    <source>
        <strain evidence="2">SpSt-456</strain>
    </source>
</reference>
<comment type="caution">
    <text evidence="2">The sequence shown here is derived from an EMBL/GenBank/DDBJ whole genome shotgun (WGS) entry which is preliminary data.</text>
</comment>
<dbReference type="PANTHER" id="PTHR12110:SF21">
    <property type="entry name" value="XYLOSE ISOMERASE-LIKE TIM BARREL DOMAIN-CONTAINING PROTEIN"/>
    <property type="match status" value="1"/>
</dbReference>
<proteinExistence type="predicted"/>
<keyword evidence="2" id="KW-0413">Isomerase</keyword>
<sequence>MEILADVPHLYAWHVSDAELEALHKTLKMLQIPVASLNANTAMGFYGRSFWEPLFEPSLAHPDPTLRQWRVDYTMRCIDMARRLECDTVSITSGRMVAGVLPEKGRDLLRASLRKVLDYAQDKGVRLAMEYEPGLLVECCAELTILIEELEAPNFGANLDFGHSRVQGENPWAVIQALGSRLFHVHLEDILGRKHYHRIPGHGNVDFSSIFKGLKRIGYEGFVTVELYTYVDAPDAAAVEALQYLKKVIGNVEEDGDHADH</sequence>
<dbReference type="InterPro" id="IPR036237">
    <property type="entry name" value="Xyl_isomerase-like_sf"/>
</dbReference>
<dbReference type="AlphaFoldDB" id="A0A832EI38"/>
<dbReference type="GO" id="GO:0016853">
    <property type="term" value="F:isomerase activity"/>
    <property type="evidence" value="ECO:0007669"/>
    <property type="project" value="UniProtKB-KW"/>
</dbReference>
<gene>
    <name evidence="2" type="ORF">ENS06_02170</name>
</gene>
<evidence type="ECO:0000313" key="2">
    <source>
        <dbReference type="EMBL" id="HFK96114.1"/>
    </source>
</evidence>
<dbReference type="EMBL" id="DSTK01000009">
    <property type="protein sequence ID" value="HFK96114.1"/>
    <property type="molecule type" value="Genomic_DNA"/>
</dbReference>
<dbReference type="SUPFAM" id="SSF51658">
    <property type="entry name" value="Xylose isomerase-like"/>
    <property type="match status" value="1"/>
</dbReference>
<name>A0A832EI38_9BACT</name>